<sequence length="211" mass="23756">MKAYIRWKRSFNNQVKLEATLSSDVCNHKWYFTLQRSQILYESPSECTHPSSSALALGLIAVVWTVALFCSVVSWFTFVTAVLILLSGAALNDENSEESKYQGHYSCYVLKRGVFAAAAILSLATVVLGILSFVMVQSAQNRGDSWARPAAAVQSIAMGQAFVQEDTYMRTLRVGRNILRSSHEKCLFYRLTVFLFKIIRYKFAVTQNNPI</sequence>
<evidence type="ECO:0000256" key="6">
    <source>
        <dbReference type="ARBA" id="ARBA00029467"/>
    </source>
</evidence>
<keyword evidence="9" id="KW-1185">Reference proteome</keyword>
<keyword evidence="2 7" id="KW-0812">Transmembrane</keyword>
<keyword evidence="5 7" id="KW-0472">Membrane</keyword>
<evidence type="ECO:0000256" key="3">
    <source>
        <dbReference type="ARBA" id="ARBA00022729"/>
    </source>
</evidence>
<dbReference type="Proteomes" id="UP001237642">
    <property type="component" value="Unassembled WGS sequence"/>
</dbReference>
<dbReference type="GO" id="GO:0012505">
    <property type="term" value="C:endomembrane system"/>
    <property type="evidence" value="ECO:0007669"/>
    <property type="project" value="UniProtKB-SubCell"/>
</dbReference>
<evidence type="ECO:0000256" key="1">
    <source>
        <dbReference type="ARBA" id="ARBA00004127"/>
    </source>
</evidence>
<reference evidence="8" key="1">
    <citation type="submission" date="2023-02" db="EMBL/GenBank/DDBJ databases">
        <title>Genome of toxic invasive species Heracleum sosnowskyi carries increased number of genes despite the absence of recent whole-genome duplications.</title>
        <authorList>
            <person name="Schelkunov M."/>
            <person name="Shtratnikova V."/>
            <person name="Makarenko M."/>
            <person name="Klepikova A."/>
            <person name="Omelchenko D."/>
            <person name="Novikova G."/>
            <person name="Obukhova E."/>
            <person name="Bogdanov V."/>
            <person name="Penin A."/>
            <person name="Logacheva M."/>
        </authorList>
    </citation>
    <scope>NUCLEOTIDE SEQUENCE</scope>
    <source>
        <strain evidence="8">Hsosn_3</strain>
        <tissue evidence="8">Leaf</tissue>
    </source>
</reference>
<protein>
    <submittedName>
        <fullName evidence="8">Uncharacterized protein</fullName>
    </submittedName>
</protein>
<dbReference type="EMBL" id="JAUIZM010000004">
    <property type="protein sequence ID" value="KAK1390967.1"/>
    <property type="molecule type" value="Genomic_DNA"/>
</dbReference>
<evidence type="ECO:0000313" key="8">
    <source>
        <dbReference type="EMBL" id="KAK1390967.1"/>
    </source>
</evidence>
<dbReference type="InterPro" id="IPR052222">
    <property type="entry name" value="DESIGUAL"/>
</dbReference>
<dbReference type="AlphaFoldDB" id="A0AAD8IRT3"/>
<dbReference type="Pfam" id="PF06749">
    <property type="entry name" value="DUF1218"/>
    <property type="match status" value="1"/>
</dbReference>
<keyword evidence="4 7" id="KW-1133">Transmembrane helix</keyword>
<proteinExistence type="inferred from homology"/>
<dbReference type="PANTHER" id="PTHR31769">
    <property type="entry name" value="OS07G0462200 PROTEIN-RELATED"/>
    <property type="match status" value="1"/>
</dbReference>
<gene>
    <name evidence="8" type="ORF">POM88_019145</name>
</gene>
<name>A0AAD8IRT3_9APIA</name>
<evidence type="ECO:0000256" key="4">
    <source>
        <dbReference type="ARBA" id="ARBA00022989"/>
    </source>
</evidence>
<comment type="caution">
    <text evidence="8">The sequence shown here is derived from an EMBL/GenBank/DDBJ whole genome shotgun (WGS) entry which is preliminary data.</text>
</comment>
<comment type="similarity">
    <text evidence="6">Belongs to the DESIGUAL family.</text>
</comment>
<evidence type="ECO:0000256" key="7">
    <source>
        <dbReference type="SAM" id="Phobius"/>
    </source>
</evidence>
<evidence type="ECO:0000256" key="5">
    <source>
        <dbReference type="ARBA" id="ARBA00023136"/>
    </source>
</evidence>
<accession>A0AAD8IRT3</accession>
<dbReference type="InterPro" id="IPR009606">
    <property type="entry name" value="DEAL/Modifying_wall_lignin1/2"/>
</dbReference>
<organism evidence="8 9">
    <name type="scientific">Heracleum sosnowskyi</name>
    <dbReference type="NCBI Taxonomy" id="360622"/>
    <lineage>
        <taxon>Eukaryota</taxon>
        <taxon>Viridiplantae</taxon>
        <taxon>Streptophyta</taxon>
        <taxon>Embryophyta</taxon>
        <taxon>Tracheophyta</taxon>
        <taxon>Spermatophyta</taxon>
        <taxon>Magnoliopsida</taxon>
        <taxon>eudicotyledons</taxon>
        <taxon>Gunneridae</taxon>
        <taxon>Pentapetalae</taxon>
        <taxon>asterids</taxon>
        <taxon>campanulids</taxon>
        <taxon>Apiales</taxon>
        <taxon>Apiaceae</taxon>
        <taxon>Apioideae</taxon>
        <taxon>apioid superclade</taxon>
        <taxon>Tordylieae</taxon>
        <taxon>Tordyliinae</taxon>
        <taxon>Heracleum</taxon>
    </lineage>
</organism>
<evidence type="ECO:0000313" key="9">
    <source>
        <dbReference type="Proteomes" id="UP001237642"/>
    </source>
</evidence>
<keyword evidence="3" id="KW-0732">Signal</keyword>
<comment type="subcellular location">
    <subcellularLocation>
        <location evidence="1">Endomembrane system</location>
        <topology evidence="1">Multi-pass membrane protein</topology>
    </subcellularLocation>
</comment>
<feature type="transmembrane region" description="Helical" evidence="7">
    <location>
        <begin position="114"/>
        <end position="136"/>
    </location>
</feature>
<feature type="transmembrane region" description="Helical" evidence="7">
    <location>
        <begin position="54"/>
        <end position="86"/>
    </location>
</feature>
<evidence type="ECO:0000256" key="2">
    <source>
        <dbReference type="ARBA" id="ARBA00022692"/>
    </source>
</evidence>
<reference evidence="8" key="2">
    <citation type="submission" date="2023-05" db="EMBL/GenBank/DDBJ databases">
        <authorList>
            <person name="Schelkunov M.I."/>
        </authorList>
    </citation>
    <scope>NUCLEOTIDE SEQUENCE</scope>
    <source>
        <strain evidence="8">Hsosn_3</strain>
        <tissue evidence="8">Leaf</tissue>
    </source>
</reference>